<accession>A0ABP7A6Q1</accession>
<evidence type="ECO:0000313" key="1">
    <source>
        <dbReference type="EMBL" id="GAA3625875.1"/>
    </source>
</evidence>
<reference evidence="2" key="1">
    <citation type="journal article" date="2019" name="Int. J. Syst. Evol. Microbiol.">
        <title>The Global Catalogue of Microorganisms (GCM) 10K type strain sequencing project: providing services to taxonomists for standard genome sequencing and annotation.</title>
        <authorList>
            <consortium name="The Broad Institute Genomics Platform"/>
            <consortium name="The Broad Institute Genome Sequencing Center for Infectious Disease"/>
            <person name="Wu L."/>
            <person name="Ma J."/>
        </authorList>
    </citation>
    <scope>NUCLEOTIDE SEQUENCE [LARGE SCALE GENOMIC DNA]</scope>
    <source>
        <strain evidence="2">JCM 17326</strain>
    </source>
</reference>
<dbReference type="SUPFAM" id="SSF51735">
    <property type="entry name" value="NAD(P)-binding Rossmann-fold domains"/>
    <property type="match status" value="1"/>
</dbReference>
<dbReference type="Gene3D" id="3.40.50.720">
    <property type="entry name" value="NAD(P)-binding Rossmann-like Domain"/>
    <property type="match status" value="1"/>
</dbReference>
<evidence type="ECO:0000313" key="2">
    <source>
        <dbReference type="Proteomes" id="UP001500630"/>
    </source>
</evidence>
<dbReference type="EMBL" id="BAABDQ010000080">
    <property type="protein sequence ID" value="GAA3625875.1"/>
    <property type="molecule type" value="Genomic_DNA"/>
</dbReference>
<protein>
    <submittedName>
        <fullName evidence="1">Uncharacterized protein</fullName>
    </submittedName>
</protein>
<gene>
    <name evidence="1" type="ORF">GCM10022419_134280</name>
</gene>
<keyword evidence="2" id="KW-1185">Reference proteome</keyword>
<sequence>MENEPAPPPWFCWRRFRTAAGAWAAISSLPKCSAEADPIRGRAFGATDVVSARGEEGIEAVRELTGGHGTHVVLEAVGNVPVYQLPAPWLGSRAQKP</sequence>
<comment type="caution">
    <text evidence="1">The sequence shown here is derived from an EMBL/GenBank/DDBJ whole genome shotgun (WGS) entry which is preliminary data.</text>
</comment>
<dbReference type="Proteomes" id="UP001500630">
    <property type="component" value="Unassembled WGS sequence"/>
</dbReference>
<organism evidence="1 2">
    <name type="scientific">Nonomuraea rosea</name>
    <dbReference type="NCBI Taxonomy" id="638574"/>
    <lineage>
        <taxon>Bacteria</taxon>
        <taxon>Bacillati</taxon>
        <taxon>Actinomycetota</taxon>
        <taxon>Actinomycetes</taxon>
        <taxon>Streptosporangiales</taxon>
        <taxon>Streptosporangiaceae</taxon>
        <taxon>Nonomuraea</taxon>
    </lineage>
</organism>
<dbReference type="InterPro" id="IPR036291">
    <property type="entry name" value="NAD(P)-bd_dom_sf"/>
</dbReference>
<name>A0ABP7A6Q1_9ACTN</name>
<proteinExistence type="predicted"/>